<reference evidence="15 16" key="2">
    <citation type="journal article" date="2023" name="Mol. Biol. Evol.">
        <title>Genomics of Secondarily Temperate Adaptation in the Only Non-Antarctic Icefish.</title>
        <authorList>
            <person name="Rivera-Colon A.G."/>
            <person name="Rayamajhi N."/>
            <person name="Minhas B.F."/>
            <person name="Madrigal G."/>
            <person name="Bilyk K.T."/>
            <person name="Yoon V."/>
            <person name="Hune M."/>
            <person name="Gregory S."/>
            <person name="Cheng C.H.C."/>
            <person name="Catchen J.M."/>
        </authorList>
    </citation>
    <scope>NUCLEOTIDE SEQUENCE [LARGE SCALE GENOMIC DNA]</scope>
    <source>
        <strain evidence="15">JMC-PN-2008</strain>
    </source>
</reference>
<keyword evidence="5" id="KW-0418">Kinase</keyword>
<dbReference type="EC" id="2.7.1.157" evidence="8"/>
<gene>
    <name evidence="15" type="ORF">PBY51_011731</name>
</gene>
<dbReference type="EMBL" id="JAUZQC010000008">
    <property type="protein sequence ID" value="KAK5867218.1"/>
    <property type="molecule type" value="Genomic_DNA"/>
</dbReference>
<keyword evidence="16" id="KW-1185">Reference proteome</keyword>
<evidence type="ECO:0000256" key="1">
    <source>
        <dbReference type="ARBA" id="ARBA00006566"/>
    </source>
</evidence>
<dbReference type="Pfam" id="PF00288">
    <property type="entry name" value="GHMP_kinases_N"/>
    <property type="match status" value="1"/>
</dbReference>
<evidence type="ECO:0000256" key="5">
    <source>
        <dbReference type="ARBA" id="ARBA00022777"/>
    </source>
</evidence>
<dbReference type="InterPro" id="IPR006204">
    <property type="entry name" value="GHMP_kinase_N_dom"/>
</dbReference>
<comment type="similarity">
    <text evidence="1">Belongs to the GHMP kinase family. GalK subfamily.</text>
</comment>
<dbReference type="NCBIfam" id="TIGR00131">
    <property type="entry name" value="gal_kin"/>
    <property type="match status" value="1"/>
</dbReference>
<dbReference type="InterPro" id="IPR006206">
    <property type="entry name" value="Mevalonate/galactokinase"/>
</dbReference>
<dbReference type="Proteomes" id="UP001346869">
    <property type="component" value="Unassembled WGS sequence"/>
</dbReference>
<dbReference type="InterPro" id="IPR000705">
    <property type="entry name" value="Galactokinase"/>
</dbReference>
<evidence type="ECO:0000259" key="12">
    <source>
        <dbReference type="Pfam" id="PF00288"/>
    </source>
</evidence>
<dbReference type="PRINTS" id="PR00959">
    <property type="entry name" value="MEVGALKINASE"/>
</dbReference>
<dbReference type="GO" id="GO:0005524">
    <property type="term" value="F:ATP binding"/>
    <property type="evidence" value="ECO:0007669"/>
    <property type="project" value="UniProtKB-KW"/>
</dbReference>
<evidence type="ECO:0000256" key="7">
    <source>
        <dbReference type="ARBA" id="ARBA00050556"/>
    </source>
</evidence>
<dbReference type="Gene3D" id="1.20.1440.340">
    <property type="match status" value="1"/>
</dbReference>
<protein>
    <recommendedName>
        <fullName evidence="9">N-acetylgalactosamine kinase</fullName>
        <ecNumber evidence="8">2.7.1.157</ecNumber>
    </recommendedName>
    <alternativeName>
        <fullName evidence="11">GalNAc kinase</fullName>
    </alternativeName>
    <alternativeName>
        <fullName evidence="10">Galactokinase 2</fullName>
    </alternativeName>
</protein>
<dbReference type="PROSITE" id="PS00627">
    <property type="entry name" value="GHMP_KINASES_ATP"/>
    <property type="match status" value="1"/>
</dbReference>
<evidence type="ECO:0000256" key="9">
    <source>
        <dbReference type="ARBA" id="ARBA00073048"/>
    </source>
</evidence>
<evidence type="ECO:0000256" key="4">
    <source>
        <dbReference type="ARBA" id="ARBA00022741"/>
    </source>
</evidence>
<dbReference type="PIRSF" id="PIRSF000530">
    <property type="entry name" value="Galactokinase"/>
    <property type="match status" value="1"/>
</dbReference>
<name>A0AAN8AU63_ELEMC</name>
<dbReference type="FunFam" id="1.20.1440.340:FF:000001">
    <property type="entry name" value="N-acetylgalactosamine kinase isoform 2"/>
    <property type="match status" value="1"/>
</dbReference>
<dbReference type="Pfam" id="PF08544">
    <property type="entry name" value="GHMP_kinases_C"/>
    <property type="match status" value="1"/>
</dbReference>
<dbReference type="PRINTS" id="PR00473">
    <property type="entry name" value="GALCTOKINASE"/>
</dbReference>
<dbReference type="AlphaFoldDB" id="A0AAN8AU63"/>
<sequence>MAADPPKIKAVIAANERLQNLKNTFETKYGEPPLFFACAPGRVNLIGEHIDYCGYSVLPMAIEPSILAAVSLNNSGKIMLANANPLYTDFTLSCSEDITIDRENPKWYYYFLCGVKGIQEKFGISNLAGMSCVVEGTIPPSSGLSSSSALVCCAGLVTMEANQKSLSKVALAEICAKSERYIGTEGGGMDQSISFLAERGTAKLIEFQPLRATDVKLPDGAVFVISNCCVEMNKAASAHFNIRVVECRIATKMLAQARGLHSSRMLKLVQVQTELKASLQQMLALVDEVLHPEPYSREEICKALGITSEQFSTELLSANTQQETHFKLHQRARHVYGEAARVLQFKRVCDSEPVESVQLLGKLMNQSHASCRDLYECSCPELDQLVDICLKSGAVGSRLTGAGWGGCAVSMVPDEKVESFLKAVSEAYYRPDPRRAAMEKQSLFVSKPGGGATIFIED</sequence>
<dbReference type="InterPro" id="IPR019741">
    <property type="entry name" value="Galactokinase_CS"/>
</dbReference>
<feature type="domain" description="Galactokinase N-terminal" evidence="14">
    <location>
        <begin position="24"/>
        <end position="71"/>
    </location>
</feature>
<evidence type="ECO:0000256" key="6">
    <source>
        <dbReference type="ARBA" id="ARBA00022840"/>
    </source>
</evidence>
<keyword evidence="4" id="KW-0547">Nucleotide-binding</keyword>
<dbReference type="InterPro" id="IPR014721">
    <property type="entry name" value="Ribsml_uS5_D2-typ_fold_subgr"/>
</dbReference>
<dbReference type="Pfam" id="PF10509">
    <property type="entry name" value="GalKase_gal_bdg"/>
    <property type="match status" value="1"/>
</dbReference>
<dbReference type="PANTHER" id="PTHR10457">
    <property type="entry name" value="MEVALONATE KINASE/GALACTOKINASE"/>
    <property type="match status" value="1"/>
</dbReference>
<evidence type="ECO:0000313" key="15">
    <source>
        <dbReference type="EMBL" id="KAK5867218.1"/>
    </source>
</evidence>
<feature type="domain" description="GHMP kinase C-terminal" evidence="13">
    <location>
        <begin position="357"/>
        <end position="429"/>
    </location>
</feature>
<dbReference type="GO" id="GO:0006012">
    <property type="term" value="P:galactose metabolic process"/>
    <property type="evidence" value="ECO:0007669"/>
    <property type="project" value="InterPro"/>
</dbReference>
<dbReference type="FunFam" id="3.30.70.3170:FF:000001">
    <property type="entry name" value="galactokinase isoform X1"/>
    <property type="match status" value="1"/>
</dbReference>
<accession>A0AAN8AU63</accession>
<evidence type="ECO:0000259" key="13">
    <source>
        <dbReference type="Pfam" id="PF08544"/>
    </source>
</evidence>
<organism evidence="15 16">
    <name type="scientific">Eleginops maclovinus</name>
    <name type="common">Patagonian blennie</name>
    <name type="synonym">Eleginus maclovinus</name>
    <dbReference type="NCBI Taxonomy" id="56733"/>
    <lineage>
        <taxon>Eukaryota</taxon>
        <taxon>Metazoa</taxon>
        <taxon>Chordata</taxon>
        <taxon>Craniata</taxon>
        <taxon>Vertebrata</taxon>
        <taxon>Euteleostomi</taxon>
        <taxon>Actinopterygii</taxon>
        <taxon>Neopterygii</taxon>
        <taxon>Teleostei</taxon>
        <taxon>Neoteleostei</taxon>
        <taxon>Acanthomorphata</taxon>
        <taxon>Eupercaria</taxon>
        <taxon>Perciformes</taxon>
        <taxon>Notothenioidei</taxon>
        <taxon>Eleginopidae</taxon>
        <taxon>Eleginops</taxon>
    </lineage>
</organism>
<evidence type="ECO:0000256" key="8">
    <source>
        <dbReference type="ARBA" id="ARBA00066768"/>
    </source>
</evidence>
<proteinExistence type="inferred from homology"/>
<dbReference type="InterPro" id="IPR013750">
    <property type="entry name" value="GHMP_kinase_C_dom"/>
</dbReference>
<keyword evidence="6" id="KW-0067">ATP-binding</keyword>
<comment type="subunit">
    <text evidence="2">Monomer.</text>
</comment>
<dbReference type="SUPFAM" id="SSF54211">
    <property type="entry name" value="Ribosomal protein S5 domain 2-like"/>
    <property type="match status" value="1"/>
</dbReference>
<evidence type="ECO:0000256" key="10">
    <source>
        <dbReference type="ARBA" id="ARBA00080385"/>
    </source>
</evidence>
<dbReference type="Gene3D" id="3.30.230.10">
    <property type="match status" value="1"/>
</dbReference>
<dbReference type="FunFam" id="3.30.230.10:FF:000023">
    <property type="entry name" value="Putative N-acetylgalactosamine kinase"/>
    <property type="match status" value="1"/>
</dbReference>
<keyword evidence="3" id="KW-0808">Transferase</keyword>
<dbReference type="PANTHER" id="PTHR10457:SF7">
    <property type="entry name" value="GALACTOKINASE-RELATED"/>
    <property type="match status" value="1"/>
</dbReference>
<dbReference type="InterPro" id="IPR006203">
    <property type="entry name" value="GHMP_knse_ATP-bd_CS"/>
</dbReference>
<dbReference type="PROSITE" id="PS00106">
    <property type="entry name" value="GALACTOKINASE"/>
    <property type="match status" value="1"/>
</dbReference>
<dbReference type="GO" id="GO:0004335">
    <property type="term" value="F:galactokinase activity"/>
    <property type="evidence" value="ECO:0007669"/>
    <property type="project" value="InterPro"/>
</dbReference>
<dbReference type="GO" id="GO:0033858">
    <property type="term" value="F:N-acetylgalactosamine kinase activity"/>
    <property type="evidence" value="ECO:0007669"/>
    <property type="project" value="UniProtKB-EC"/>
</dbReference>
<evidence type="ECO:0000256" key="11">
    <source>
        <dbReference type="ARBA" id="ARBA00083721"/>
    </source>
</evidence>
<dbReference type="GO" id="GO:0005829">
    <property type="term" value="C:cytosol"/>
    <property type="evidence" value="ECO:0007669"/>
    <property type="project" value="TreeGrafter"/>
</dbReference>
<comment type="caution">
    <text evidence="15">The sequence shown here is derived from an EMBL/GenBank/DDBJ whole genome shotgun (WGS) entry which is preliminary data.</text>
</comment>
<evidence type="ECO:0000259" key="14">
    <source>
        <dbReference type="Pfam" id="PF10509"/>
    </source>
</evidence>
<dbReference type="Gene3D" id="3.30.70.3170">
    <property type="match status" value="1"/>
</dbReference>
<dbReference type="InterPro" id="IPR020568">
    <property type="entry name" value="Ribosomal_Su5_D2-typ_SF"/>
</dbReference>
<comment type="catalytic activity">
    <reaction evidence="7">
        <text>N-acetyl-alpha-D-galactosamine + ATP = N-acetyl-alpha-D-galactosamine 1-phosphate + ADP + H(+)</text>
        <dbReference type="Rhea" id="RHEA:12617"/>
        <dbReference type="ChEBI" id="CHEBI:15378"/>
        <dbReference type="ChEBI" id="CHEBI:30616"/>
        <dbReference type="ChEBI" id="CHEBI:40356"/>
        <dbReference type="ChEBI" id="CHEBI:61970"/>
        <dbReference type="ChEBI" id="CHEBI:456216"/>
        <dbReference type="EC" id="2.7.1.157"/>
    </reaction>
</comment>
<reference evidence="15 16" key="1">
    <citation type="journal article" date="2023" name="Genes (Basel)">
        <title>Chromosome-Level Genome Assembly and Circadian Gene Repertoire of the Patagonia Blennie Eleginops maclovinus-The Closest Ancestral Proxy of Antarctic Cryonotothenioids.</title>
        <authorList>
            <person name="Cheng C.C."/>
            <person name="Rivera-Colon A.G."/>
            <person name="Minhas B.F."/>
            <person name="Wilson L."/>
            <person name="Rayamajhi N."/>
            <person name="Vargas-Chacoff L."/>
            <person name="Catchen J.M."/>
        </authorList>
    </citation>
    <scope>NUCLEOTIDE SEQUENCE [LARGE SCALE GENOMIC DNA]</scope>
    <source>
        <strain evidence="15">JMC-PN-2008</strain>
    </source>
</reference>
<dbReference type="SUPFAM" id="SSF55060">
    <property type="entry name" value="GHMP Kinase, C-terminal domain"/>
    <property type="match status" value="1"/>
</dbReference>
<evidence type="ECO:0000256" key="2">
    <source>
        <dbReference type="ARBA" id="ARBA00011245"/>
    </source>
</evidence>
<feature type="domain" description="GHMP kinase N-terminal" evidence="12">
    <location>
        <begin position="111"/>
        <end position="196"/>
    </location>
</feature>
<dbReference type="InterPro" id="IPR019539">
    <property type="entry name" value="GalKase_N"/>
</dbReference>
<dbReference type="InterPro" id="IPR036554">
    <property type="entry name" value="GHMP_kinase_C_sf"/>
</dbReference>
<evidence type="ECO:0000313" key="16">
    <source>
        <dbReference type="Proteomes" id="UP001346869"/>
    </source>
</evidence>
<evidence type="ECO:0000256" key="3">
    <source>
        <dbReference type="ARBA" id="ARBA00022679"/>
    </source>
</evidence>